<dbReference type="InterPro" id="IPR003594">
    <property type="entry name" value="HATPase_dom"/>
</dbReference>
<evidence type="ECO:0000256" key="6">
    <source>
        <dbReference type="ARBA" id="ARBA00022553"/>
    </source>
</evidence>
<dbReference type="EC" id="2.7.13.3" evidence="3"/>
<feature type="modified residue" description="4-aspartylphosphate" evidence="14">
    <location>
        <position position="1403"/>
    </location>
</feature>
<dbReference type="Pfam" id="PF00072">
    <property type="entry name" value="Response_reg"/>
    <property type="match status" value="1"/>
</dbReference>
<evidence type="ECO:0000313" key="21">
    <source>
        <dbReference type="Proteomes" id="UP000642920"/>
    </source>
</evidence>
<dbReference type="SMART" id="SM00387">
    <property type="entry name" value="HATPase_c"/>
    <property type="match status" value="1"/>
</dbReference>
<dbReference type="InterPro" id="IPR013655">
    <property type="entry name" value="PAS_fold_3"/>
</dbReference>
<keyword evidence="10" id="KW-0067">ATP-binding</keyword>
<feature type="domain" description="Histidine kinase" evidence="15">
    <location>
        <begin position="1109"/>
        <end position="1330"/>
    </location>
</feature>
<dbReference type="Pfam" id="PF01627">
    <property type="entry name" value="Hpt"/>
    <property type="match status" value="1"/>
</dbReference>
<dbReference type="InterPro" id="IPR036890">
    <property type="entry name" value="HATPase_C_sf"/>
</dbReference>
<feature type="domain" description="Response regulatory" evidence="16">
    <location>
        <begin position="1353"/>
        <end position="1469"/>
    </location>
</feature>
<evidence type="ECO:0000256" key="5">
    <source>
        <dbReference type="ARBA" id="ARBA00022519"/>
    </source>
</evidence>
<dbReference type="FunFam" id="3.30.565.10:FF:000010">
    <property type="entry name" value="Sensor histidine kinase RcsC"/>
    <property type="match status" value="1"/>
</dbReference>
<dbReference type="SUPFAM" id="SSF47226">
    <property type="entry name" value="Histidine-containing phosphotransfer domain, HPT domain"/>
    <property type="match status" value="1"/>
</dbReference>
<protein>
    <recommendedName>
        <fullName evidence="3">histidine kinase</fullName>
        <ecNumber evidence="3">2.7.13.3</ecNumber>
    </recommendedName>
</protein>
<dbReference type="SMART" id="SM00388">
    <property type="entry name" value="HisKA"/>
    <property type="match status" value="1"/>
</dbReference>
<feature type="domain" description="PAS" evidence="17">
    <location>
        <begin position="543"/>
        <end position="625"/>
    </location>
</feature>
<feature type="domain" description="PAC" evidence="18">
    <location>
        <begin position="746"/>
        <end position="798"/>
    </location>
</feature>
<dbReference type="Pfam" id="PF00512">
    <property type="entry name" value="HisKA"/>
    <property type="match status" value="1"/>
</dbReference>
<dbReference type="SUPFAM" id="SSF55781">
    <property type="entry name" value="GAF domain-like"/>
    <property type="match status" value="2"/>
</dbReference>
<dbReference type="SUPFAM" id="SSF47384">
    <property type="entry name" value="Homodimeric domain of signal transducing histidine kinase"/>
    <property type="match status" value="1"/>
</dbReference>
<evidence type="ECO:0000256" key="13">
    <source>
        <dbReference type="PROSITE-ProRule" id="PRU00110"/>
    </source>
</evidence>
<organism evidence="20 21">
    <name type="scientific">Marivirga atlantica</name>
    <dbReference type="NCBI Taxonomy" id="1548457"/>
    <lineage>
        <taxon>Bacteria</taxon>
        <taxon>Pseudomonadati</taxon>
        <taxon>Bacteroidota</taxon>
        <taxon>Cytophagia</taxon>
        <taxon>Cytophagales</taxon>
        <taxon>Marivirgaceae</taxon>
        <taxon>Marivirga</taxon>
    </lineage>
</organism>
<dbReference type="SUPFAM" id="SSF55874">
    <property type="entry name" value="ATPase domain of HSP90 chaperone/DNA topoisomerase II/histidine kinase"/>
    <property type="match status" value="1"/>
</dbReference>
<dbReference type="PROSITE" id="PS50113">
    <property type="entry name" value="PAC"/>
    <property type="match status" value="4"/>
</dbReference>
<evidence type="ECO:0000256" key="1">
    <source>
        <dbReference type="ARBA" id="ARBA00000085"/>
    </source>
</evidence>
<dbReference type="InterPro" id="IPR036641">
    <property type="entry name" value="HPT_dom_sf"/>
</dbReference>
<evidence type="ECO:0000313" key="20">
    <source>
        <dbReference type="EMBL" id="MBL0765699.1"/>
    </source>
</evidence>
<dbReference type="CDD" id="cd00130">
    <property type="entry name" value="PAS"/>
    <property type="match status" value="4"/>
</dbReference>
<evidence type="ECO:0000256" key="7">
    <source>
        <dbReference type="ARBA" id="ARBA00022679"/>
    </source>
</evidence>
<evidence type="ECO:0000259" key="15">
    <source>
        <dbReference type="PROSITE" id="PS50109"/>
    </source>
</evidence>
<feature type="domain" description="PAC" evidence="18">
    <location>
        <begin position="616"/>
        <end position="668"/>
    </location>
</feature>
<evidence type="ECO:0000256" key="12">
    <source>
        <dbReference type="ARBA" id="ARBA00023136"/>
    </source>
</evidence>
<dbReference type="InterPro" id="IPR008207">
    <property type="entry name" value="Sig_transdc_His_kin_Hpt_dom"/>
</dbReference>
<dbReference type="Gene3D" id="3.30.450.40">
    <property type="match status" value="2"/>
</dbReference>
<dbReference type="SMART" id="SM00065">
    <property type="entry name" value="GAF"/>
    <property type="match status" value="2"/>
</dbReference>
<dbReference type="CDD" id="cd00082">
    <property type="entry name" value="HisKA"/>
    <property type="match status" value="1"/>
</dbReference>
<evidence type="ECO:0000256" key="9">
    <source>
        <dbReference type="ARBA" id="ARBA00022777"/>
    </source>
</evidence>
<dbReference type="InterPro" id="IPR001789">
    <property type="entry name" value="Sig_transdc_resp-reg_receiver"/>
</dbReference>
<dbReference type="EMBL" id="JAERQG010000002">
    <property type="protein sequence ID" value="MBL0765699.1"/>
    <property type="molecule type" value="Genomic_DNA"/>
</dbReference>
<evidence type="ECO:0000259" key="17">
    <source>
        <dbReference type="PROSITE" id="PS50112"/>
    </source>
</evidence>
<feature type="domain" description="PAS" evidence="17">
    <location>
        <begin position="9"/>
        <end position="79"/>
    </location>
</feature>
<dbReference type="Proteomes" id="UP000642920">
    <property type="component" value="Unassembled WGS sequence"/>
</dbReference>
<reference evidence="20" key="1">
    <citation type="submission" date="2021-01" db="EMBL/GenBank/DDBJ databases">
        <title>Marivirga sp. nov., isolated from intertidal surface sediments.</title>
        <authorList>
            <person name="Zhang M."/>
        </authorList>
    </citation>
    <scope>NUCLEOTIDE SEQUENCE</scope>
    <source>
        <strain evidence="20">SM1354</strain>
    </source>
</reference>
<keyword evidence="7" id="KW-0808">Transferase</keyword>
<evidence type="ECO:0000256" key="11">
    <source>
        <dbReference type="ARBA" id="ARBA00022989"/>
    </source>
</evidence>
<feature type="domain" description="PAC" evidence="18">
    <location>
        <begin position="873"/>
        <end position="924"/>
    </location>
</feature>
<comment type="caution">
    <text evidence="20">The sequence shown here is derived from an EMBL/GenBank/DDBJ whole genome shotgun (WGS) entry which is preliminary data.</text>
</comment>
<evidence type="ECO:0000259" key="18">
    <source>
        <dbReference type="PROSITE" id="PS50113"/>
    </source>
</evidence>
<dbReference type="CDD" id="cd16922">
    <property type="entry name" value="HATPase_EvgS-ArcB-TorS-like"/>
    <property type="match status" value="1"/>
</dbReference>
<dbReference type="NCBIfam" id="TIGR00229">
    <property type="entry name" value="sensory_box"/>
    <property type="match status" value="5"/>
</dbReference>
<dbReference type="InterPro" id="IPR029016">
    <property type="entry name" value="GAF-like_dom_sf"/>
</dbReference>
<dbReference type="SMART" id="SM00091">
    <property type="entry name" value="PAS"/>
    <property type="match status" value="5"/>
</dbReference>
<gene>
    <name evidence="20" type="ORF">JKP34_10585</name>
</gene>
<evidence type="ECO:0000256" key="3">
    <source>
        <dbReference type="ARBA" id="ARBA00012438"/>
    </source>
</evidence>
<dbReference type="SUPFAM" id="SSF55785">
    <property type="entry name" value="PYP-like sensor domain (PAS domain)"/>
    <property type="match status" value="5"/>
</dbReference>
<dbReference type="SMART" id="SM00448">
    <property type="entry name" value="REC"/>
    <property type="match status" value="1"/>
</dbReference>
<dbReference type="GO" id="GO:0005886">
    <property type="term" value="C:plasma membrane"/>
    <property type="evidence" value="ECO:0007669"/>
    <property type="project" value="UniProtKB-SubCell"/>
</dbReference>
<dbReference type="Pfam" id="PF08447">
    <property type="entry name" value="PAS_3"/>
    <property type="match status" value="1"/>
</dbReference>
<dbReference type="InterPro" id="IPR035965">
    <property type="entry name" value="PAS-like_dom_sf"/>
</dbReference>
<keyword evidence="4" id="KW-1003">Cell membrane</keyword>
<evidence type="ECO:0000259" key="19">
    <source>
        <dbReference type="PROSITE" id="PS50894"/>
    </source>
</evidence>
<evidence type="ECO:0000256" key="14">
    <source>
        <dbReference type="PROSITE-ProRule" id="PRU00169"/>
    </source>
</evidence>
<dbReference type="PROSITE" id="PS50894">
    <property type="entry name" value="HPT"/>
    <property type="match status" value="1"/>
</dbReference>
<keyword evidence="21" id="KW-1185">Reference proteome</keyword>
<keyword evidence="6 14" id="KW-0597">Phosphoprotein</keyword>
<dbReference type="Gene3D" id="3.30.565.10">
    <property type="entry name" value="Histidine kinase-like ATPase, C-terminal domain"/>
    <property type="match status" value="1"/>
</dbReference>
<dbReference type="Gene3D" id="1.10.287.130">
    <property type="match status" value="1"/>
</dbReference>
<evidence type="ECO:0000256" key="10">
    <source>
        <dbReference type="ARBA" id="ARBA00022840"/>
    </source>
</evidence>
<keyword evidence="5" id="KW-0997">Cell inner membrane</keyword>
<dbReference type="InterPro" id="IPR000700">
    <property type="entry name" value="PAS-assoc_C"/>
</dbReference>
<dbReference type="PROSITE" id="PS50109">
    <property type="entry name" value="HIS_KIN"/>
    <property type="match status" value="1"/>
</dbReference>
<name>A0A937AHL5_9BACT</name>
<dbReference type="InterPro" id="IPR003661">
    <property type="entry name" value="HisK_dim/P_dom"/>
</dbReference>
<dbReference type="InterPro" id="IPR003018">
    <property type="entry name" value="GAF"/>
</dbReference>
<dbReference type="InterPro" id="IPR004358">
    <property type="entry name" value="Sig_transdc_His_kin-like_C"/>
</dbReference>
<dbReference type="PROSITE" id="PS50112">
    <property type="entry name" value="PAS"/>
    <property type="match status" value="3"/>
</dbReference>
<dbReference type="InterPro" id="IPR005467">
    <property type="entry name" value="His_kinase_dom"/>
</dbReference>
<dbReference type="RefSeq" id="WP_201920832.1">
    <property type="nucleotide sequence ID" value="NZ_JAERQG010000002.1"/>
</dbReference>
<dbReference type="GO" id="GO:0000155">
    <property type="term" value="F:phosphorelay sensor kinase activity"/>
    <property type="evidence" value="ECO:0007669"/>
    <property type="project" value="InterPro"/>
</dbReference>
<dbReference type="SMART" id="SM00086">
    <property type="entry name" value="PAC"/>
    <property type="match status" value="5"/>
</dbReference>
<dbReference type="InterPro" id="IPR011006">
    <property type="entry name" value="CheY-like_superfamily"/>
</dbReference>
<dbReference type="Gene3D" id="3.30.450.20">
    <property type="entry name" value="PAS domain"/>
    <property type="match status" value="5"/>
</dbReference>
<dbReference type="InterPro" id="IPR000014">
    <property type="entry name" value="PAS"/>
</dbReference>
<keyword evidence="12" id="KW-0472">Membrane</keyword>
<dbReference type="SUPFAM" id="SSF52172">
    <property type="entry name" value="CheY-like"/>
    <property type="match status" value="1"/>
</dbReference>
<feature type="domain" description="PAC" evidence="18">
    <location>
        <begin position="491"/>
        <end position="542"/>
    </location>
</feature>
<dbReference type="Gene3D" id="1.20.120.160">
    <property type="entry name" value="HPT domain"/>
    <property type="match status" value="1"/>
</dbReference>
<dbReference type="Pfam" id="PF01590">
    <property type="entry name" value="GAF"/>
    <property type="match status" value="1"/>
</dbReference>
<dbReference type="Pfam" id="PF13426">
    <property type="entry name" value="PAS_9"/>
    <property type="match status" value="4"/>
</dbReference>
<feature type="modified residue" description="Phosphohistidine" evidence="13">
    <location>
        <position position="1551"/>
    </location>
</feature>
<keyword evidence="8" id="KW-0812">Transmembrane</keyword>
<comment type="catalytic activity">
    <reaction evidence="1">
        <text>ATP + protein L-histidine = ADP + protein N-phospho-L-histidine.</text>
        <dbReference type="EC" id="2.7.13.3"/>
    </reaction>
</comment>
<dbReference type="CDD" id="cd17546">
    <property type="entry name" value="REC_hyHK_CKI1_RcsC-like"/>
    <property type="match status" value="1"/>
</dbReference>
<evidence type="ECO:0000256" key="4">
    <source>
        <dbReference type="ARBA" id="ARBA00022475"/>
    </source>
</evidence>
<sequence>MKKYLDSFDFNFFESVVEDGSDMVLITDLSFKLIYANPSALNQLGYTKEEILNLEIFNLIRPDKVSQFKEDLNLISTKQSLTNLESVFQAKNQTIIYISYNLINLKNKEGVDAIIFDCRDVTEQIQDLKQLKRAQNMLKGIAQATEELLVNKRLDVALMNAITEVGKAVDIDRSYLFENSVINGERVTSQRFEWTKGNIKPQINNPDLQLQPLAVFGEFLPKLENKGIFKMLVKNLPDDSDIKPLLLAQQIKSILLLPVFKYDEFWGFIGFDDCTDERIWRDEEVFILKSLSSNIQSAIEKAEQEKEIKKIASLSLEHPDPILRINYEGQILLQNNAAKQIKSPLALNVDFHEKDWLSFIIEHIDERASGLTFEILEGRKYYAVSAIQSDEEDYINIYLNNISSQKIAEKTITKATEELGLFKILINYSSDAVQVSHSDGQLFYINNEAARRLAIDPERVQHYHVKDFETIFQEEGTWDAHVEELKKIDFITIDGENVNLKTGESIPVEVTAKYFEAGGKGYVIANSRDISDRKQREDQLKRQEARYRNIISNMNLGLMEVDKDDRIRYFNRSFELMSGYTIDEVIGKKASEIFLKGDSIDFMESKNSERLSETADSYEIMVRNKSGHPKWWLISGAPNYNDEGEVVGSIGIHLDITEEKETKLKLDDEKQRLDYVIRGTNLGTYEWNIKSGLHFINERFAEILGYEKEELNPLDFNTWWNLIHPQDIGKEHDNLEKHFQGHLEFYDAELRLKHKKGHWVWVLKRGKVLSFEDDEPSFMYGTVQEISHFKELEDALKVNVEKFQKIYDLSPIGIGLTDFNTAQFIDANAALLAPTGYTKEEFLKLDYYDLTPKEYKAAENEQMVSLQLTGKYGPYEKELIKKNGECYPVICNGILYTDIQGKDLLLSVIQDVTDIKEAEQQSNNQLEALRALNEINAITDASYKLQLGEALKLGTKFLGMEMAIMSRINLENNQYLVVNHFQEGEGLHDGMEFDLEDTYCDITIKEDDLVAIEDMKASKYKSHTCYEKFNLESYIGIPLYSEGRLLGTVNFSSTKKRNRDFYDSELEFIRLLAKWINTMMERDRFIRNLETSKLKAEEAGKAKESFLTNMSHEIRTPLNGIIGMMRELKREELSLKQSDYLNKASKASNHLLEVVNNILDIAKIESNQLKLENRDFSLIDLIHDVASILKVPADEKNNKIIIDIDRNIADYHIGDESRIKQVLINLAGNSIKFTENGEVAIYAKVIENASNKQKLEIRVKDTGIGMEKSYLSRIFEKFQQEDVSTSRKFGGTGLGMVITKEIVELMKGEIHVDSVKNVGTEVNIILNLPVGAKPVGEEVIDLTQISSEGDILKILLVEDNEMNRLVATNSLERLNVEITEAVNGKEAVKTLKENSNYDLILMDIQMPVMDGLQAATMIRKVLKINIPIIALSANAFKTEIDESLAVGMNDYITKPYVEEEFIRKVLKYTNQKILIEPNNKKKVASVAEANDEYTKPTALYDLSTLDEMSRGNKSFYNKMINIFIDSSASTITDIQKAIEANDYEKVAKLVHRMKPSILNLNIKSIVDEVKYLEQINTSANQEKVNKAIAKLFSTLNSVRESLLKLK</sequence>
<keyword evidence="10" id="KW-0547">Nucleotide-binding</keyword>
<evidence type="ECO:0000256" key="8">
    <source>
        <dbReference type="ARBA" id="ARBA00022692"/>
    </source>
</evidence>
<keyword evidence="9" id="KW-0418">Kinase</keyword>
<dbReference type="PROSITE" id="PS50110">
    <property type="entry name" value="RESPONSE_REGULATORY"/>
    <property type="match status" value="1"/>
</dbReference>
<dbReference type="PANTHER" id="PTHR43047">
    <property type="entry name" value="TWO-COMPONENT HISTIDINE PROTEIN KINASE"/>
    <property type="match status" value="1"/>
</dbReference>
<dbReference type="PRINTS" id="PR00344">
    <property type="entry name" value="BCTRLSENSOR"/>
</dbReference>
<dbReference type="Pfam" id="PF02518">
    <property type="entry name" value="HATPase_c"/>
    <property type="match status" value="1"/>
</dbReference>
<evidence type="ECO:0000259" key="16">
    <source>
        <dbReference type="PROSITE" id="PS50110"/>
    </source>
</evidence>
<evidence type="ECO:0000256" key="2">
    <source>
        <dbReference type="ARBA" id="ARBA00004429"/>
    </source>
</evidence>
<dbReference type="InterPro" id="IPR001610">
    <property type="entry name" value="PAC"/>
</dbReference>
<keyword evidence="11" id="KW-1133">Transmembrane helix</keyword>
<dbReference type="InterPro" id="IPR036097">
    <property type="entry name" value="HisK_dim/P_sf"/>
</dbReference>
<feature type="domain" description="HPt" evidence="19">
    <location>
        <begin position="1512"/>
        <end position="1606"/>
    </location>
</feature>
<comment type="subcellular location">
    <subcellularLocation>
        <location evidence="2">Cell inner membrane</location>
        <topology evidence="2">Multi-pass membrane protein</topology>
    </subcellularLocation>
</comment>
<dbReference type="Gene3D" id="3.40.50.2300">
    <property type="match status" value="1"/>
</dbReference>
<proteinExistence type="predicted"/>
<feature type="domain" description="PAS" evidence="17">
    <location>
        <begin position="669"/>
        <end position="742"/>
    </location>
</feature>
<accession>A0A937AHL5</accession>